<dbReference type="SUPFAM" id="SSF51679">
    <property type="entry name" value="Bacterial luciferase-like"/>
    <property type="match status" value="1"/>
</dbReference>
<keyword evidence="1" id="KW-0560">Oxidoreductase</keyword>
<dbReference type="InterPro" id="IPR036661">
    <property type="entry name" value="Luciferase-like_sf"/>
</dbReference>
<evidence type="ECO:0000313" key="4">
    <source>
        <dbReference type="Proteomes" id="UP000019141"/>
    </source>
</evidence>
<comment type="caution">
    <text evidence="3">The sequence shown here is derived from an EMBL/GenBank/DDBJ whole genome shotgun (WGS) entry which is preliminary data.</text>
</comment>
<gene>
    <name evidence="3" type="ORF">ETSY1_09720</name>
</gene>
<protein>
    <recommendedName>
        <fullName evidence="2">Luciferase-like domain-containing protein</fullName>
    </recommendedName>
</protein>
<dbReference type="Proteomes" id="UP000019141">
    <property type="component" value="Unassembled WGS sequence"/>
</dbReference>
<dbReference type="PANTHER" id="PTHR43244">
    <property type="match status" value="1"/>
</dbReference>
<name>W4LSJ7_ENTF1</name>
<reference evidence="3 4" key="1">
    <citation type="journal article" date="2014" name="Nature">
        <title>An environmental bacterial taxon with a large and distinct metabolic repertoire.</title>
        <authorList>
            <person name="Wilson M.C."/>
            <person name="Mori T."/>
            <person name="Ruckert C."/>
            <person name="Uria A.R."/>
            <person name="Helf M.J."/>
            <person name="Takada K."/>
            <person name="Gernert C."/>
            <person name="Steffens U.A."/>
            <person name="Heycke N."/>
            <person name="Schmitt S."/>
            <person name="Rinke C."/>
            <person name="Helfrich E.J."/>
            <person name="Brachmann A.O."/>
            <person name="Gurgui C."/>
            <person name="Wakimoto T."/>
            <person name="Kracht M."/>
            <person name="Crusemann M."/>
            <person name="Hentschel U."/>
            <person name="Abe I."/>
            <person name="Matsunaga S."/>
            <person name="Kalinowski J."/>
            <person name="Takeyama H."/>
            <person name="Piel J."/>
        </authorList>
    </citation>
    <scope>NUCLEOTIDE SEQUENCE [LARGE SCALE GENOMIC DNA]</scope>
    <source>
        <strain evidence="4">TSY1</strain>
    </source>
</reference>
<dbReference type="GO" id="GO:0016705">
    <property type="term" value="F:oxidoreductase activity, acting on paired donors, with incorporation or reduction of molecular oxygen"/>
    <property type="evidence" value="ECO:0007669"/>
    <property type="project" value="InterPro"/>
</dbReference>
<feature type="domain" description="Luciferase-like" evidence="2">
    <location>
        <begin position="16"/>
        <end position="328"/>
    </location>
</feature>
<dbReference type="InterPro" id="IPR011251">
    <property type="entry name" value="Luciferase-like_dom"/>
</dbReference>
<dbReference type="PANTHER" id="PTHR43244:SF1">
    <property type="entry name" value="5,10-METHYLENETETRAHYDROMETHANOPTERIN REDUCTASE"/>
    <property type="match status" value="1"/>
</dbReference>
<dbReference type="Gene3D" id="3.20.20.30">
    <property type="entry name" value="Luciferase-like domain"/>
    <property type="match status" value="1"/>
</dbReference>
<accession>W4LSJ7</accession>
<dbReference type="AlphaFoldDB" id="W4LSJ7"/>
<dbReference type="InterPro" id="IPR050564">
    <property type="entry name" value="F420-G6PD/mer"/>
</dbReference>
<proteinExistence type="predicted"/>
<evidence type="ECO:0000259" key="2">
    <source>
        <dbReference type="Pfam" id="PF00296"/>
    </source>
</evidence>
<evidence type="ECO:0000313" key="3">
    <source>
        <dbReference type="EMBL" id="ETX00825.1"/>
    </source>
</evidence>
<sequence>MQFGICVMANIDEIGFFNHAETLGYDAVWVADSQMLFSDCYAVLTLAAQQTSRIRLGPGTAICGTRIPPVQVAAMATLNRIAPGRLHLGIGTGNTAMRSIGQKPMRIKDYAEYLRVLRGLLRGDTVDYTYNGLTRPIKMLMHDYKYMNLEPKIPLYVSGFGPRAMRLAGEYGDGLVFAIPPRGIAVPEAMQYVQQGAERVGRTLDRFRNCALTNIVLLEPGEAADSDRVIRLIGPNVMASFYYFFDEVHEKDIEPPDFLKKYWKQYCDLVAEVPPEHWHFRTHEYHYTYMHPGEAELIDADLIRATCLVGTADELVEQIRELERQGLQELMFATGNDEKWHVAEAFARQVMAKL</sequence>
<dbReference type="Pfam" id="PF00296">
    <property type="entry name" value="Bac_luciferase"/>
    <property type="match status" value="1"/>
</dbReference>
<evidence type="ECO:0000256" key="1">
    <source>
        <dbReference type="ARBA" id="ARBA00023002"/>
    </source>
</evidence>
<dbReference type="EMBL" id="AZHW01000299">
    <property type="protein sequence ID" value="ETX00825.1"/>
    <property type="molecule type" value="Genomic_DNA"/>
</dbReference>
<keyword evidence="4" id="KW-1185">Reference proteome</keyword>
<dbReference type="HOGENOM" id="CLU_027853_5_2_7"/>
<organism evidence="3 4">
    <name type="scientific">Entotheonella factor</name>
    <dbReference type="NCBI Taxonomy" id="1429438"/>
    <lineage>
        <taxon>Bacteria</taxon>
        <taxon>Pseudomonadati</taxon>
        <taxon>Nitrospinota/Tectimicrobiota group</taxon>
        <taxon>Candidatus Tectimicrobiota</taxon>
        <taxon>Candidatus Entotheonellia</taxon>
        <taxon>Candidatus Entotheonellales</taxon>
        <taxon>Candidatus Entotheonellaceae</taxon>
        <taxon>Candidatus Entotheonella</taxon>
    </lineage>
</organism>